<name>A0A852KSK1_UROIN</name>
<dbReference type="InterPro" id="IPR036364">
    <property type="entry name" value="SEA_dom_sf"/>
</dbReference>
<evidence type="ECO:0000259" key="1">
    <source>
        <dbReference type="PROSITE" id="PS50024"/>
    </source>
</evidence>
<feature type="non-terminal residue" evidence="2">
    <location>
        <position position="1"/>
    </location>
</feature>
<dbReference type="FunFam" id="3.30.70.960:FF:000003">
    <property type="entry name" value="MUC16 isoform 1"/>
    <property type="match status" value="1"/>
</dbReference>
<reference evidence="2" key="1">
    <citation type="submission" date="2020-02" db="EMBL/GenBank/DDBJ databases">
        <title>Bird 10,000 Genomes (B10K) Project - Family phase.</title>
        <authorList>
            <person name="Zhang G."/>
        </authorList>
    </citation>
    <scope>NUCLEOTIDE SEQUENCE</scope>
    <source>
        <strain evidence="2">B10K-DU-030-59</strain>
    </source>
</reference>
<sequence length="123" mass="13412">TTAVAPERFTINLTITNLPYNSDLATPDSAKFRATRRVMNTLLNRLLKDTSIGPSFLGCETTAFRPERQGAATGVDAICSYSKEPSGPALDRESLYHQVSNRTRGIKELGPYSLDNGSLYVNG</sequence>
<dbReference type="InterPro" id="IPR000082">
    <property type="entry name" value="SEA_dom"/>
</dbReference>
<dbReference type="PROSITE" id="PS50024">
    <property type="entry name" value="SEA"/>
    <property type="match status" value="1"/>
</dbReference>
<feature type="non-terminal residue" evidence="2">
    <location>
        <position position="123"/>
    </location>
</feature>
<dbReference type="Proteomes" id="UP000654395">
    <property type="component" value="Unassembled WGS sequence"/>
</dbReference>
<dbReference type="PANTHER" id="PTHR14672">
    <property type="entry name" value="MUCIN-16"/>
    <property type="match status" value="1"/>
</dbReference>
<dbReference type="PANTHER" id="PTHR14672:SF1">
    <property type="entry name" value="MUCIN-16"/>
    <property type="match status" value="1"/>
</dbReference>
<protein>
    <submittedName>
        <fullName evidence="2">MUC16 protein</fullName>
    </submittedName>
</protein>
<dbReference type="EMBL" id="WBNH01005487">
    <property type="protein sequence ID" value="NXX79465.1"/>
    <property type="molecule type" value="Genomic_DNA"/>
</dbReference>
<organism evidence="2 3">
    <name type="scientific">Urocolius indicus</name>
    <name type="common">Red-faced mousebird</name>
    <name type="synonym">Colius indicus</name>
    <dbReference type="NCBI Taxonomy" id="458196"/>
    <lineage>
        <taxon>Eukaryota</taxon>
        <taxon>Metazoa</taxon>
        <taxon>Chordata</taxon>
        <taxon>Craniata</taxon>
        <taxon>Vertebrata</taxon>
        <taxon>Euteleostomi</taxon>
        <taxon>Archelosauria</taxon>
        <taxon>Archosauria</taxon>
        <taxon>Dinosauria</taxon>
        <taxon>Saurischia</taxon>
        <taxon>Theropoda</taxon>
        <taxon>Coelurosauria</taxon>
        <taxon>Aves</taxon>
        <taxon>Neognathae</taxon>
        <taxon>Neoaves</taxon>
        <taxon>Telluraves</taxon>
        <taxon>Coraciimorphae</taxon>
        <taxon>Coliiformes</taxon>
        <taxon>Coliidae</taxon>
        <taxon>Urocolius</taxon>
    </lineage>
</organism>
<evidence type="ECO:0000313" key="3">
    <source>
        <dbReference type="Proteomes" id="UP000654395"/>
    </source>
</evidence>
<dbReference type="SUPFAM" id="SSF82671">
    <property type="entry name" value="SEA domain"/>
    <property type="match status" value="1"/>
</dbReference>
<proteinExistence type="predicted"/>
<keyword evidence="3" id="KW-1185">Reference proteome</keyword>
<evidence type="ECO:0000313" key="2">
    <source>
        <dbReference type="EMBL" id="NXX79465.1"/>
    </source>
</evidence>
<feature type="domain" description="SEA" evidence="1">
    <location>
        <begin position="5"/>
        <end position="123"/>
    </location>
</feature>
<gene>
    <name evidence="2" type="primary">Muc16_0</name>
    <name evidence="2" type="ORF">UROIND_R11659</name>
</gene>
<dbReference type="Gene3D" id="3.30.70.960">
    <property type="entry name" value="SEA domain"/>
    <property type="match status" value="1"/>
</dbReference>
<dbReference type="OrthoDB" id="9947814at2759"/>
<comment type="caution">
    <text evidence="2">The sequence shown here is derived from an EMBL/GenBank/DDBJ whole genome shotgun (WGS) entry which is preliminary data.</text>
</comment>
<dbReference type="AlphaFoldDB" id="A0A852KSK1"/>
<dbReference type="InterPro" id="IPR028850">
    <property type="entry name" value="MUC16"/>
</dbReference>
<dbReference type="Pfam" id="PF01390">
    <property type="entry name" value="SEA"/>
    <property type="match status" value="1"/>
</dbReference>
<accession>A0A852KSK1</accession>